<dbReference type="AlphaFoldDB" id="A0A2S5R795"/>
<gene>
    <name evidence="1" type="ORF">HCUR_01351</name>
</gene>
<accession>A0A2S5R795</accession>
<proteinExistence type="predicted"/>
<dbReference type="EMBL" id="PHHC01000129">
    <property type="protein sequence ID" value="PPE03211.1"/>
    <property type="molecule type" value="Genomic_DNA"/>
</dbReference>
<evidence type="ECO:0000313" key="2">
    <source>
        <dbReference type="Proteomes" id="UP000239425"/>
    </source>
</evidence>
<dbReference type="Proteomes" id="UP000239425">
    <property type="component" value="Unassembled WGS sequence"/>
</dbReference>
<organism evidence="1 2">
    <name type="scientific">Holospora curviuscula</name>
    <dbReference type="NCBI Taxonomy" id="1082868"/>
    <lineage>
        <taxon>Bacteria</taxon>
        <taxon>Pseudomonadati</taxon>
        <taxon>Pseudomonadota</taxon>
        <taxon>Alphaproteobacteria</taxon>
        <taxon>Holosporales</taxon>
        <taxon>Holosporaceae</taxon>
        <taxon>Holospora</taxon>
    </lineage>
</organism>
<name>A0A2S5R795_9PROT</name>
<comment type="caution">
    <text evidence="1">The sequence shown here is derived from an EMBL/GenBank/DDBJ whole genome shotgun (WGS) entry which is preliminary data.</text>
</comment>
<sequence length="30" mass="3363">MDRTDERMSQRESSNVIAGDAVEVVIVNKL</sequence>
<reference evidence="1 2" key="1">
    <citation type="submission" date="2017-11" db="EMBL/GenBank/DDBJ databases">
        <title>Comparative genomic analysis of Holospora spp., intranuclear symbionts of paramecia.</title>
        <authorList>
            <person name="Garushyants S.K."/>
            <person name="Beliavskaya A."/>
            <person name="Malko D.B."/>
            <person name="Logacheva M.D."/>
            <person name="Rautian M.S."/>
            <person name="Gelfand M.S."/>
        </authorList>
    </citation>
    <scope>NUCLEOTIDE SEQUENCE [LARGE SCALE GENOMIC DNA]</scope>
    <source>
        <strain evidence="2">02AZ16</strain>
    </source>
</reference>
<protein>
    <submittedName>
        <fullName evidence="1">Uncharacterized protein</fullName>
    </submittedName>
</protein>
<evidence type="ECO:0000313" key="1">
    <source>
        <dbReference type="EMBL" id="PPE03211.1"/>
    </source>
</evidence>
<keyword evidence="2" id="KW-1185">Reference proteome</keyword>